<dbReference type="Proteomes" id="UP000050940">
    <property type="component" value="Unassembled WGS sequence"/>
</dbReference>
<dbReference type="Pfam" id="PF20410">
    <property type="entry name" value="X-Tfes_XVIPCD"/>
    <property type="match status" value="1"/>
</dbReference>
<evidence type="ECO:0000313" key="3">
    <source>
        <dbReference type="Proteomes" id="UP000050940"/>
    </source>
</evidence>
<evidence type="ECO:0000313" key="2">
    <source>
        <dbReference type="EMBL" id="KRG86869.1"/>
    </source>
</evidence>
<dbReference type="PATRIC" id="fig|659018.3.peg.1082"/>
<proteinExistence type="predicted"/>
<keyword evidence="3" id="KW-1185">Reference proteome</keyword>
<dbReference type="AlphaFoldDB" id="A0A0R0DZ08"/>
<dbReference type="OrthoDB" id="6001668at2"/>
<accession>A0A0R0DZ08</accession>
<organism evidence="2 3">
    <name type="scientific">Stenotrophomonas daejeonensis</name>
    <dbReference type="NCBI Taxonomy" id="659018"/>
    <lineage>
        <taxon>Bacteria</taxon>
        <taxon>Pseudomonadati</taxon>
        <taxon>Pseudomonadota</taxon>
        <taxon>Gammaproteobacteria</taxon>
        <taxon>Lysobacterales</taxon>
        <taxon>Lysobacteraceae</taxon>
        <taxon>Stenotrophomonas</taxon>
    </lineage>
</organism>
<gene>
    <name evidence="2" type="ORF">ABB34_05800</name>
</gene>
<name>A0A0R0DZ08_9GAMM</name>
<sequence>MARDPRLPQSAEADIRQAVAESPYLSNLLARAIENRDIGAIGVSHGQHNDGHFEDGKDGAPGTLFISESIFLKASLHRDRINRLTEVMGHETMHGVLSTHRAEKLAQFRRDYGNTLDQAHAAREPMVNLTGLVRTYLERSRQDEALAEISALRALHSRIRHENPRASESDLDAELRERTNTRCVNRQEGQTPIYAPGLTYEALTRQPAGRDDALTAAVERCFFDGRGNLGPHGDSDYRNYYGTLPLSEIAAATAWLGEGGRTPPQVRVDLRALGLDPAQLERNGLDLGKAASFPLLDLGPGGLGEVRLNHTGPSRLVPPERAEAVAQGALTPADPGHPDHALLEQIRDRVKELDARHGKTFDHTSERISANLLGLAKENRLQRVDHVVVSRQTDVLPAGHNIFVVQGRMDDPAMLRAHMPTVEAAQRPIDDAWLHVETLNHRQAQAQLLEAPHMPEPARQPMLP</sequence>
<reference evidence="2 3" key="1">
    <citation type="submission" date="2015-05" db="EMBL/GenBank/DDBJ databases">
        <title>Genome sequencing and analysis of members of genus Stenotrophomonas.</title>
        <authorList>
            <person name="Patil P.P."/>
            <person name="Midha S."/>
            <person name="Patil P.B."/>
        </authorList>
    </citation>
    <scope>NUCLEOTIDE SEQUENCE [LARGE SCALE GENOMIC DNA]</scope>
    <source>
        <strain evidence="2 3">JCM 16244</strain>
    </source>
</reference>
<evidence type="ECO:0000259" key="1">
    <source>
        <dbReference type="Pfam" id="PF20410"/>
    </source>
</evidence>
<protein>
    <recommendedName>
        <fullName evidence="1">X-Tfes XVIPCD domain-containing protein</fullName>
    </recommendedName>
</protein>
<dbReference type="InterPro" id="IPR046519">
    <property type="entry name" value="X-Tfes_XVIPCD"/>
</dbReference>
<feature type="domain" description="X-Tfes XVIPCD" evidence="1">
    <location>
        <begin position="334"/>
        <end position="432"/>
    </location>
</feature>
<comment type="caution">
    <text evidence="2">The sequence shown here is derived from an EMBL/GenBank/DDBJ whole genome shotgun (WGS) entry which is preliminary data.</text>
</comment>
<dbReference type="EMBL" id="LDJP01000030">
    <property type="protein sequence ID" value="KRG86869.1"/>
    <property type="molecule type" value="Genomic_DNA"/>
</dbReference>